<dbReference type="RefSeq" id="WP_198829812.1">
    <property type="nucleotide sequence ID" value="NZ_CP066308.1"/>
</dbReference>
<dbReference type="KEGG" id="bcop:JD108_10815"/>
<dbReference type="EMBL" id="CP073708">
    <property type="protein sequence ID" value="QUO43337.1"/>
    <property type="molecule type" value="Genomic_DNA"/>
</dbReference>
<organism evidence="2 4">
    <name type="scientific">Brevibacillus composti</name>
    <dbReference type="NCBI Taxonomy" id="2796470"/>
    <lineage>
        <taxon>Bacteria</taxon>
        <taxon>Bacillati</taxon>
        <taxon>Bacillota</taxon>
        <taxon>Bacilli</taxon>
        <taxon>Bacillales</taxon>
        <taxon>Paenibacillaceae</taxon>
        <taxon>Brevibacillus</taxon>
    </lineage>
</organism>
<protein>
    <submittedName>
        <fullName evidence="2">Uncharacterized protein</fullName>
    </submittedName>
</protein>
<gene>
    <name evidence="2" type="ORF">JD108_10815</name>
    <name evidence="3" type="ORF">KDJ56_10500</name>
</gene>
<reference evidence="3" key="2">
    <citation type="submission" date="2021-04" db="EMBL/GenBank/DDBJ databases">
        <title>Brevibacillus composti FJAT-54423, complete genome.</title>
        <authorList>
            <person name="Tang R."/>
        </authorList>
    </citation>
    <scope>NUCLEOTIDE SEQUENCE</scope>
    <source>
        <strain evidence="3">FJAT-54424</strain>
    </source>
</reference>
<keyword evidence="1" id="KW-0175">Coiled coil</keyword>
<name>A0A7T5EPG0_9BACL</name>
<evidence type="ECO:0000313" key="5">
    <source>
        <dbReference type="Proteomes" id="UP000677234"/>
    </source>
</evidence>
<dbReference type="AlphaFoldDB" id="A0A7T5EPG0"/>
<keyword evidence="5" id="KW-1185">Reference proteome</keyword>
<dbReference type="Proteomes" id="UP000677234">
    <property type="component" value="Chromosome"/>
</dbReference>
<dbReference type="EMBL" id="CP066308">
    <property type="protein sequence ID" value="QQE76310.1"/>
    <property type="molecule type" value="Genomic_DNA"/>
</dbReference>
<evidence type="ECO:0000313" key="4">
    <source>
        <dbReference type="Proteomes" id="UP000595847"/>
    </source>
</evidence>
<sequence length="187" mass="21376">MKNYPQLIARLRQQIEELTDRLGALEQEWESFEAQQRLRQTYISSREILELLATRCGRTGSMASIKRWADEGHLGQVVEEREAFPLLAGKQGKKRHLYPRADVFRFLYQKGWLHPRYDVLDRVLLKVGEDVKWAVITAVNAREADSIDQLFVYQAQLEASGEVIEEIAENALLSASNTEATAMADPS</sequence>
<evidence type="ECO:0000313" key="3">
    <source>
        <dbReference type="EMBL" id="QUO43337.1"/>
    </source>
</evidence>
<evidence type="ECO:0000256" key="1">
    <source>
        <dbReference type="SAM" id="Coils"/>
    </source>
</evidence>
<accession>A0A7T5EPG0</accession>
<proteinExistence type="predicted"/>
<evidence type="ECO:0000313" key="2">
    <source>
        <dbReference type="EMBL" id="QQE76310.1"/>
    </source>
</evidence>
<feature type="coiled-coil region" evidence="1">
    <location>
        <begin position="1"/>
        <end position="35"/>
    </location>
</feature>
<reference evidence="2 4" key="1">
    <citation type="submission" date="2020-12" db="EMBL/GenBank/DDBJ databases">
        <title>strain FJAT-54423T represents a novel species of the genus Brevibacillus.</title>
        <authorList>
            <person name="Tang R."/>
        </authorList>
    </citation>
    <scope>NUCLEOTIDE SEQUENCE [LARGE SCALE GENOMIC DNA]</scope>
    <source>
        <strain evidence="2 4">FJAT-54423</strain>
    </source>
</reference>
<dbReference type="Proteomes" id="UP000595847">
    <property type="component" value="Chromosome"/>
</dbReference>